<dbReference type="Proteomes" id="UP000030321">
    <property type="component" value="Unassembled WGS sequence"/>
</dbReference>
<proteinExistence type="predicted"/>
<dbReference type="AlphaFoldDB" id="A0A0A1VUN9"/>
<evidence type="ECO:0000313" key="2">
    <source>
        <dbReference type="Proteomes" id="UP000030321"/>
    </source>
</evidence>
<name>A0A0A1VUN9_MICAE</name>
<evidence type="ECO:0000313" key="1">
    <source>
        <dbReference type="EMBL" id="GAL93542.1"/>
    </source>
</evidence>
<dbReference type="EMBL" id="BBPA01000039">
    <property type="protein sequence ID" value="GAL93542.1"/>
    <property type="molecule type" value="Genomic_DNA"/>
</dbReference>
<protein>
    <submittedName>
        <fullName evidence="1">Uncharacterized protein</fullName>
    </submittedName>
</protein>
<comment type="caution">
    <text evidence="1">The sequence shown here is derived from an EMBL/GenBank/DDBJ whole genome shotgun (WGS) entry which is preliminary data.</text>
</comment>
<gene>
    <name evidence="1" type="ORF">N44_02229</name>
</gene>
<organism evidence="1 2">
    <name type="scientific">Microcystis aeruginosa NIES-44</name>
    <dbReference type="NCBI Taxonomy" id="449439"/>
    <lineage>
        <taxon>Bacteria</taxon>
        <taxon>Bacillati</taxon>
        <taxon>Cyanobacteriota</taxon>
        <taxon>Cyanophyceae</taxon>
        <taxon>Oscillatoriophycideae</taxon>
        <taxon>Chroococcales</taxon>
        <taxon>Microcystaceae</taxon>
        <taxon>Microcystis</taxon>
    </lineage>
</organism>
<accession>A0A0A1VUN9</accession>
<sequence>MDANPTDSSLTRGKNQFIKRLRNRINPPRRPIKVKLIFQ</sequence>
<reference evidence="2" key="1">
    <citation type="journal article" date="2015" name="Genome">
        <title>Whole Genome Sequence of the Non-Microcystin-Producing Microcystis aeruginosa Strain NIES-44.</title>
        <authorList>
            <person name="Okano K."/>
            <person name="Miyata N."/>
            <person name="Ozaki Y."/>
        </authorList>
    </citation>
    <scope>NUCLEOTIDE SEQUENCE [LARGE SCALE GENOMIC DNA]</scope>
    <source>
        <strain evidence="2">NIES-44</strain>
    </source>
</reference>